<evidence type="ECO:0000259" key="4">
    <source>
        <dbReference type="SMART" id="SM00775"/>
    </source>
</evidence>
<feature type="region of interest" description="Disordered" evidence="3">
    <location>
        <begin position="119"/>
        <end position="143"/>
    </location>
</feature>
<dbReference type="InterPro" id="IPR023214">
    <property type="entry name" value="HAD_sf"/>
</dbReference>
<dbReference type="InterPro" id="IPR036412">
    <property type="entry name" value="HAD-like_sf"/>
</dbReference>
<dbReference type="SUPFAM" id="SSF56784">
    <property type="entry name" value="HAD-like"/>
    <property type="match status" value="1"/>
</dbReference>
<dbReference type="GO" id="GO:0003713">
    <property type="term" value="F:transcription coactivator activity"/>
    <property type="evidence" value="ECO:0007669"/>
    <property type="project" value="TreeGrafter"/>
</dbReference>
<dbReference type="Pfam" id="PF08235">
    <property type="entry name" value="LNS2"/>
    <property type="match status" value="1"/>
</dbReference>
<organism evidence="5 6">
    <name type="scientific">Caenorhabditis nigoni</name>
    <dbReference type="NCBI Taxonomy" id="1611254"/>
    <lineage>
        <taxon>Eukaryota</taxon>
        <taxon>Metazoa</taxon>
        <taxon>Ecdysozoa</taxon>
        <taxon>Nematoda</taxon>
        <taxon>Chromadorea</taxon>
        <taxon>Rhabditida</taxon>
        <taxon>Rhabditina</taxon>
        <taxon>Rhabditomorpha</taxon>
        <taxon>Rhabditoidea</taxon>
        <taxon>Rhabditidae</taxon>
        <taxon>Peloderinae</taxon>
        <taxon>Caenorhabditis</taxon>
    </lineage>
</organism>
<comment type="catalytic activity">
    <reaction evidence="1">
        <text>a 1,2-diacyl-sn-glycero-3-phosphate + H2O = a 1,2-diacyl-sn-glycerol + phosphate</text>
        <dbReference type="Rhea" id="RHEA:27429"/>
        <dbReference type="ChEBI" id="CHEBI:15377"/>
        <dbReference type="ChEBI" id="CHEBI:17815"/>
        <dbReference type="ChEBI" id="CHEBI:43474"/>
        <dbReference type="ChEBI" id="CHEBI:58608"/>
        <dbReference type="EC" id="3.1.3.4"/>
    </reaction>
    <physiologicalReaction direction="left-to-right" evidence="1">
        <dbReference type="Rhea" id="RHEA:27430"/>
    </physiologicalReaction>
</comment>
<comment type="similarity">
    <text evidence="2">Belongs to the lipin family.</text>
</comment>
<dbReference type="GO" id="GO:0008195">
    <property type="term" value="F:phosphatidate phosphatase activity"/>
    <property type="evidence" value="ECO:0007669"/>
    <property type="project" value="UniProtKB-EC"/>
</dbReference>
<dbReference type="GO" id="GO:0009062">
    <property type="term" value="P:fatty acid catabolic process"/>
    <property type="evidence" value="ECO:0007669"/>
    <property type="project" value="TreeGrafter"/>
</dbReference>
<accession>A0A2G5T423</accession>
<dbReference type="InterPro" id="IPR026058">
    <property type="entry name" value="LIPIN"/>
</dbReference>
<dbReference type="InterPro" id="IPR031315">
    <property type="entry name" value="LNS2/PITP"/>
</dbReference>
<feature type="compositionally biased region" description="Basic and acidic residues" evidence="3">
    <location>
        <begin position="119"/>
        <end position="129"/>
    </location>
</feature>
<reference evidence="6" key="1">
    <citation type="submission" date="2017-10" db="EMBL/GenBank/DDBJ databases">
        <title>Rapid genome shrinkage in a self-fertile nematode reveals novel sperm competition proteins.</title>
        <authorList>
            <person name="Yin D."/>
            <person name="Schwarz E.M."/>
            <person name="Thomas C.G."/>
            <person name="Felde R.L."/>
            <person name="Korf I.F."/>
            <person name="Cutter A.D."/>
            <person name="Schartner C.M."/>
            <person name="Ralston E.J."/>
            <person name="Meyer B.J."/>
            <person name="Haag E.S."/>
        </authorList>
    </citation>
    <scope>NUCLEOTIDE SEQUENCE [LARGE SCALE GENOMIC DNA]</scope>
    <source>
        <strain evidence="6">JU1422</strain>
    </source>
</reference>
<evidence type="ECO:0000313" key="5">
    <source>
        <dbReference type="EMBL" id="PIC22175.1"/>
    </source>
</evidence>
<dbReference type="GO" id="GO:0045944">
    <property type="term" value="P:positive regulation of transcription by RNA polymerase II"/>
    <property type="evidence" value="ECO:0007669"/>
    <property type="project" value="TreeGrafter"/>
</dbReference>
<proteinExistence type="inferred from homology"/>
<dbReference type="SMART" id="SM00775">
    <property type="entry name" value="LNS2"/>
    <property type="match status" value="1"/>
</dbReference>
<evidence type="ECO:0000313" key="6">
    <source>
        <dbReference type="Proteomes" id="UP000230233"/>
    </source>
</evidence>
<evidence type="ECO:0000256" key="3">
    <source>
        <dbReference type="SAM" id="MobiDB-lite"/>
    </source>
</evidence>
<comment type="caution">
    <text evidence="5">The sequence shown here is derived from an EMBL/GenBank/DDBJ whole genome shotgun (WGS) entry which is preliminary data.</text>
</comment>
<dbReference type="Pfam" id="PF04571">
    <property type="entry name" value="Lipin_N"/>
    <property type="match status" value="1"/>
</dbReference>
<dbReference type="OrthoDB" id="4567at2759"/>
<evidence type="ECO:0000256" key="2">
    <source>
        <dbReference type="ARBA" id="ARBA00005476"/>
    </source>
</evidence>
<dbReference type="PANTHER" id="PTHR12181">
    <property type="entry name" value="LIPIN"/>
    <property type="match status" value="1"/>
</dbReference>
<dbReference type="GO" id="GO:0032869">
    <property type="term" value="P:cellular response to insulin stimulus"/>
    <property type="evidence" value="ECO:0007669"/>
    <property type="project" value="TreeGrafter"/>
</dbReference>
<dbReference type="GO" id="GO:0019432">
    <property type="term" value="P:triglyceride biosynthetic process"/>
    <property type="evidence" value="ECO:0007669"/>
    <property type="project" value="TreeGrafter"/>
</dbReference>
<dbReference type="AlphaFoldDB" id="A0A2G5T423"/>
<dbReference type="PANTHER" id="PTHR12181:SF12">
    <property type="entry name" value="PHOSPHATIDATE PHOSPHATASE"/>
    <property type="match status" value="1"/>
</dbReference>
<dbReference type="STRING" id="1611254.A0A2G5T423"/>
<feature type="domain" description="LNS2/PITP" evidence="4">
    <location>
        <begin position="237"/>
        <end position="392"/>
    </location>
</feature>
<dbReference type="GO" id="GO:0005634">
    <property type="term" value="C:nucleus"/>
    <property type="evidence" value="ECO:0007669"/>
    <property type="project" value="TreeGrafter"/>
</dbReference>
<keyword evidence="6" id="KW-1185">Reference proteome</keyword>
<name>A0A2G5T423_9PELO</name>
<dbReference type="EMBL" id="PDUG01000005">
    <property type="protein sequence ID" value="PIC22175.1"/>
    <property type="molecule type" value="Genomic_DNA"/>
</dbReference>
<dbReference type="Proteomes" id="UP000230233">
    <property type="component" value="Chromosome V"/>
</dbReference>
<dbReference type="InterPro" id="IPR013209">
    <property type="entry name" value="LNS2"/>
</dbReference>
<sequence>MFFVFFNIFCSFHCNIFQTKNLKMDYAHSMIKKLKYVHDSINPATRSGAIDVIVVEQPDGEYKSTPFHVRFGKYGVFSCSDKIVDIEVNGRSIDLKMKLTENGVAVFMDEDTDENELMERTDHQEKDVDQAESNCELEKTEKEHSEFKIKERIRKTSTSLKDLKTAEKELEEPLSDDDLDENLDPDLIEHLLLSSEKLKSLGLTLGCNELRFQTTTKLQGTAWCVSNIYLYKWYEQLVISDIDGTITKSDVLGHVLPVVGGTWAHNGVVELYNRIKSNGYKMIYLSSRAIGHSHLTKEYLKSVTQNSEHLPDGPVLLSPTSTMRALKREVIDRCPEEFKIAALSELKKLFPSPNPFYAGFGNRDTDVISYKAVAVPTARILIIEPSGTIKRWDSSRLEPSYTSIAMNSVDYMFPPLPFHLKDHNVKKERHTSAWSKPLNHSNFTHWHVIPEDVHDAELKEYEEKRSELIAQHKSKSKFSGVLFSSS</sequence>
<dbReference type="InterPro" id="IPR007651">
    <property type="entry name" value="Lipin_N"/>
</dbReference>
<gene>
    <name evidence="5" type="primary">Cnig_chr_V.g16319</name>
    <name evidence="5" type="ORF">B9Z55_016319</name>
</gene>
<evidence type="ECO:0000256" key="1">
    <source>
        <dbReference type="ARBA" id="ARBA00001180"/>
    </source>
</evidence>
<dbReference type="Gene3D" id="3.40.50.1000">
    <property type="entry name" value="HAD superfamily/HAD-like"/>
    <property type="match status" value="1"/>
</dbReference>
<protein>
    <recommendedName>
        <fullName evidence="4">LNS2/PITP domain-containing protein</fullName>
    </recommendedName>
</protein>